<keyword evidence="2" id="KW-1185">Reference proteome</keyword>
<comment type="caution">
    <text evidence="1">The sequence shown here is derived from an EMBL/GenBank/DDBJ whole genome shotgun (WGS) entry which is preliminary data.</text>
</comment>
<evidence type="ECO:0000313" key="1">
    <source>
        <dbReference type="EMBL" id="KAK4484122.1"/>
    </source>
</evidence>
<organism evidence="1 2">
    <name type="scientific">Penstemon davidsonii</name>
    <dbReference type="NCBI Taxonomy" id="160366"/>
    <lineage>
        <taxon>Eukaryota</taxon>
        <taxon>Viridiplantae</taxon>
        <taxon>Streptophyta</taxon>
        <taxon>Embryophyta</taxon>
        <taxon>Tracheophyta</taxon>
        <taxon>Spermatophyta</taxon>
        <taxon>Magnoliopsida</taxon>
        <taxon>eudicotyledons</taxon>
        <taxon>Gunneridae</taxon>
        <taxon>Pentapetalae</taxon>
        <taxon>asterids</taxon>
        <taxon>lamiids</taxon>
        <taxon>Lamiales</taxon>
        <taxon>Plantaginaceae</taxon>
        <taxon>Cheloneae</taxon>
        <taxon>Penstemon</taxon>
    </lineage>
</organism>
<accession>A0ABR0D4B7</accession>
<sequence length="95" mass="10542">MSDSTSLEVSLVDDMKSYARGNGDRNGREEYHLTPKDGNIPSDVMLLNRTPLKLMETFDSHAINPRLVDDTLPVRVAHDLIVFVTLRGFIAPACA</sequence>
<name>A0ABR0D4B7_9LAMI</name>
<evidence type="ECO:0000313" key="2">
    <source>
        <dbReference type="Proteomes" id="UP001291926"/>
    </source>
</evidence>
<protein>
    <submittedName>
        <fullName evidence="1">Uncharacterized protein</fullName>
    </submittedName>
</protein>
<dbReference type="PANTHER" id="PTHR14363:SF13">
    <property type="entry name" value="OS07G0598400 PROTEIN"/>
    <property type="match status" value="1"/>
</dbReference>
<reference evidence="1 2" key="1">
    <citation type="journal article" date="2023" name="bioRxiv">
        <title>Genome report: Whole genome sequence and annotation of Penstemon davidsonii.</title>
        <authorList>
            <person name="Ostevik K.L."/>
            <person name="Alabady M."/>
            <person name="Zhang M."/>
            <person name="Rausher M.D."/>
        </authorList>
    </citation>
    <scope>NUCLEOTIDE SEQUENCE [LARGE SCALE GENOMIC DNA]</scope>
    <source>
        <strain evidence="1">DNT005</strain>
        <tissue evidence="1">Whole leaf</tissue>
    </source>
</reference>
<dbReference type="EMBL" id="JAYDYQ010002534">
    <property type="protein sequence ID" value="KAK4484122.1"/>
    <property type="molecule type" value="Genomic_DNA"/>
</dbReference>
<proteinExistence type="predicted"/>
<dbReference type="Proteomes" id="UP001291926">
    <property type="component" value="Unassembled WGS sequence"/>
</dbReference>
<dbReference type="PANTHER" id="PTHR14363">
    <property type="entry name" value="HEPARANASE-RELATED"/>
    <property type="match status" value="1"/>
</dbReference>
<gene>
    <name evidence="1" type="ORF">RD792_011342</name>
</gene>